<dbReference type="AlphaFoldDB" id="A0A445B5L5"/>
<reference evidence="1 2" key="1">
    <citation type="submission" date="2019-01" db="EMBL/GenBank/DDBJ databases">
        <title>Sequencing of cultivated peanut Arachis hypogaea provides insights into genome evolution and oil improvement.</title>
        <authorList>
            <person name="Chen X."/>
        </authorList>
    </citation>
    <scope>NUCLEOTIDE SEQUENCE [LARGE SCALE GENOMIC DNA]</scope>
    <source>
        <strain evidence="2">cv. Fuhuasheng</strain>
        <tissue evidence="1">Leaves</tissue>
    </source>
</reference>
<keyword evidence="2" id="KW-1185">Reference proteome</keyword>
<gene>
    <name evidence="1" type="ORF">Ahy_A10g048670</name>
</gene>
<comment type="caution">
    <text evidence="1">The sequence shown here is derived from an EMBL/GenBank/DDBJ whole genome shotgun (WGS) entry which is preliminary data.</text>
</comment>
<evidence type="ECO:0000313" key="1">
    <source>
        <dbReference type="EMBL" id="RYR33970.1"/>
    </source>
</evidence>
<evidence type="ECO:0008006" key="3">
    <source>
        <dbReference type="Google" id="ProtNLM"/>
    </source>
</evidence>
<proteinExistence type="predicted"/>
<sequence>MQDIITLNISKNCAKKIGKYHFSTLQLPFDFYLKYLKSKDFSARKSKTFKNSIGEARIHGGEYYTMKKRKKEPRLETRTGCEAQMDVKFVPETGSFASSSSSPPANLVVVTLSLACSSSALFIKSRPQLSSALFIKSRPQLSSALFIKSRPHLSSSLSVSGGPHQCCSSTSSESSERFCGLSSPSLTVSASVPLLPQTLELLLVESGNFGEMVVVVVLVKN</sequence>
<dbReference type="EMBL" id="SDMP01000010">
    <property type="protein sequence ID" value="RYR33970.1"/>
    <property type="molecule type" value="Genomic_DNA"/>
</dbReference>
<name>A0A445B5L5_ARAHY</name>
<dbReference type="Proteomes" id="UP000289738">
    <property type="component" value="Chromosome A10"/>
</dbReference>
<protein>
    <recommendedName>
        <fullName evidence="3">FAR1 domain-containing protein</fullName>
    </recommendedName>
</protein>
<accession>A0A445B5L5</accession>
<evidence type="ECO:0000313" key="2">
    <source>
        <dbReference type="Proteomes" id="UP000289738"/>
    </source>
</evidence>
<organism evidence="1 2">
    <name type="scientific">Arachis hypogaea</name>
    <name type="common">Peanut</name>
    <dbReference type="NCBI Taxonomy" id="3818"/>
    <lineage>
        <taxon>Eukaryota</taxon>
        <taxon>Viridiplantae</taxon>
        <taxon>Streptophyta</taxon>
        <taxon>Embryophyta</taxon>
        <taxon>Tracheophyta</taxon>
        <taxon>Spermatophyta</taxon>
        <taxon>Magnoliopsida</taxon>
        <taxon>eudicotyledons</taxon>
        <taxon>Gunneridae</taxon>
        <taxon>Pentapetalae</taxon>
        <taxon>rosids</taxon>
        <taxon>fabids</taxon>
        <taxon>Fabales</taxon>
        <taxon>Fabaceae</taxon>
        <taxon>Papilionoideae</taxon>
        <taxon>50 kb inversion clade</taxon>
        <taxon>dalbergioids sensu lato</taxon>
        <taxon>Dalbergieae</taxon>
        <taxon>Pterocarpus clade</taxon>
        <taxon>Arachis</taxon>
    </lineage>
</organism>